<dbReference type="CDD" id="cd13143">
    <property type="entry name" value="MATE_MepA_like"/>
    <property type="match status" value="1"/>
</dbReference>
<dbReference type="GO" id="GO:0046677">
    <property type="term" value="P:response to antibiotic"/>
    <property type="evidence" value="ECO:0007669"/>
    <property type="project" value="UniProtKB-KW"/>
</dbReference>
<feature type="transmembrane region" description="Helical" evidence="10">
    <location>
        <begin position="142"/>
        <end position="162"/>
    </location>
</feature>
<gene>
    <name evidence="11" type="ORF">ICL16_27880</name>
</gene>
<feature type="transmembrane region" description="Helical" evidence="10">
    <location>
        <begin position="21"/>
        <end position="42"/>
    </location>
</feature>
<dbReference type="GO" id="GO:0015297">
    <property type="term" value="F:antiporter activity"/>
    <property type="evidence" value="ECO:0007669"/>
    <property type="project" value="InterPro"/>
</dbReference>
<dbReference type="PIRSF" id="PIRSF006603">
    <property type="entry name" value="DinF"/>
    <property type="match status" value="1"/>
</dbReference>
<evidence type="ECO:0000256" key="10">
    <source>
        <dbReference type="SAM" id="Phobius"/>
    </source>
</evidence>
<keyword evidence="9" id="KW-0046">Antibiotic resistance</keyword>
<dbReference type="InterPro" id="IPR051327">
    <property type="entry name" value="MATE_MepA_subfamily"/>
</dbReference>
<accession>A0A8J6XFM2</accession>
<dbReference type="InterPro" id="IPR048279">
    <property type="entry name" value="MdtK-like"/>
</dbReference>
<feature type="transmembrane region" description="Helical" evidence="10">
    <location>
        <begin position="362"/>
        <end position="386"/>
    </location>
</feature>
<evidence type="ECO:0000256" key="5">
    <source>
        <dbReference type="ARBA" id="ARBA00022475"/>
    </source>
</evidence>
<evidence type="ECO:0000256" key="3">
    <source>
        <dbReference type="ARBA" id="ARBA00022106"/>
    </source>
</evidence>
<feature type="transmembrane region" description="Helical" evidence="10">
    <location>
        <begin position="393"/>
        <end position="416"/>
    </location>
</feature>
<evidence type="ECO:0000256" key="4">
    <source>
        <dbReference type="ARBA" id="ARBA00022448"/>
    </source>
</evidence>
<dbReference type="GO" id="GO:0005886">
    <property type="term" value="C:plasma membrane"/>
    <property type="evidence" value="ECO:0007669"/>
    <property type="project" value="UniProtKB-SubCell"/>
</dbReference>
<dbReference type="Proteomes" id="UP000629098">
    <property type="component" value="Unassembled WGS sequence"/>
</dbReference>
<keyword evidence="8 10" id="KW-0472">Membrane</keyword>
<dbReference type="Pfam" id="PF01554">
    <property type="entry name" value="MatE"/>
    <property type="match status" value="2"/>
</dbReference>
<comment type="caution">
    <text evidence="11">The sequence shown here is derived from an EMBL/GenBank/DDBJ whole genome shotgun (WGS) entry which is preliminary data.</text>
</comment>
<feature type="transmembrane region" description="Helical" evidence="10">
    <location>
        <begin position="99"/>
        <end position="122"/>
    </location>
</feature>
<organism evidence="11 12">
    <name type="scientific">Iningainema tapete BLCC-T55</name>
    <dbReference type="NCBI Taxonomy" id="2748662"/>
    <lineage>
        <taxon>Bacteria</taxon>
        <taxon>Bacillati</taxon>
        <taxon>Cyanobacteriota</taxon>
        <taxon>Cyanophyceae</taxon>
        <taxon>Nostocales</taxon>
        <taxon>Scytonemataceae</taxon>
        <taxon>Iningainema tapete</taxon>
    </lineage>
</organism>
<comment type="subcellular location">
    <subcellularLocation>
        <location evidence="1">Cell membrane</location>
        <topology evidence="1">Multi-pass membrane protein</topology>
    </subcellularLocation>
</comment>
<evidence type="ECO:0000313" key="11">
    <source>
        <dbReference type="EMBL" id="MBD2775775.1"/>
    </source>
</evidence>
<dbReference type="PANTHER" id="PTHR43823:SF3">
    <property type="entry name" value="MULTIDRUG EXPORT PROTEIN MEPA"/>
    <property type="match status" value="1"/>
</dbReference>
<keyword evidence="5" id="KW-1003">Cell membrane</keyword>
<dbReference type="EMBL" id="JACXAE010000085">
    <property type="protein sequence ID" value="MBD2775775.1"/>
    <property type="molecule type" value="Genomic_DNA"/>
</dbReference>
<reference evidence="11" key="1">
    <citation type="submission" date="2020-09" db="EMBL/GenBank/DDBJ databases">
        <title>Iningainema tapete sp. nov. (Scytonemataceae, Cyanobacteria) from greenhouses in central Florida (USA) produces two types of nodularin with biosynthetic potential for microcystin-LR and anabaenopeptins.</title>
        <authorList>
            <person name="Berthold D.E."/>
            <person name="Lefler F.W."/>
            <person name="Huang I.-S."/>
            <person name="Abdulla H."/>
            <person name="Zimba P.V."/>
            <person name="Laughinghouse H.D. IV."/>
        </authorList>
    </citation>
    <scope>NUCLEOTIDE SEQUENCE</scope>
    <source>
        <strain evidence="11">BLCCT55</strain>
    </source>
</reference>
<evidence type="ECO:0000256" key="6">
    <source>
        <dbReference type="ARBA" id="ARBA00022692"/>
    </source>
</evidence>
<evidence type="ECO:0000256" key="9">
    <source>
        <dbReference type="ARBA" id="ARBA00023251"/>
    </source>
</evidence>
<feature type="transmembrane region" description="Helical" evidence="10">
    <location>
        <begin position="54"/>
        <end position="78"/>
    </location>
</feature>
<dbReference type="AlphaFoldDB" id="A0A8J6XFM2"/>
<dbReference type="RefSeq" id="WP_190834663.1">
    <property type="nucleotide sequence ID" value="NZ_CAWPPI010000085.1"/>
</dbReference>
<name>A0A8J6XFM2_9CYAN</name>
<dbReference type="GO" id="GO:0042910">
    <property type="term" value="F:xenobiotic transmembrane transporter activity"/>
    <property type="evidence" value="ECO:0007669"/>
    <property type="project" value="InterPro"/>
</dbReference>
<feature type="transmembrane region" description="Helical" evidence="10">
    <location>
        <begin position="320"/>
        <end position="342"/>
    </location>
</feature>
<proteinExistence type="inferred from homology"/>
<feature type="transmembrane region" description="Helical" evidence="10">
    <location>
        <begin position="196"/>
        <end position="222"/>
    </location>
</feature>
<keyword evidence="6 10" id="KW-0812">Transmembrane</keyword>
<keyword evidence="4" id="KW-0813">Transport</keyword>
<evidence type="ECO:0000256" key="7">
    <source>
        <dbReference type="ARBA" id="ARBA00022989"/>
    </source>
</evidence>
<protein>
    <recommendedName>
        <fullName evidence="3">Multidrug export protein MepA</fullName>
    </recommendedName>
</protein>
<feature type="transmembrane region" description="Helical" evidence="10">
    <location>
        <begin position="243"/>
        <end position="266"/>
    </location>
</feature>
<evidence type="ECO:0000313" key="12">
    <source>
        <dbReference type="Proteomes" id="UP000629098"/>
    </source>
</evidence>
<keyword evidence="7 10" id="KW-1133">Transmembrane helix</keyword>
<feature type="transmembrane region" description="Helical" evidence="10">
    <location>
        <begin position="422"/>
        <end position="442"/>
    </location>
</feature>
<feature type="transmembrane region" description="Helical" evidence="10">
    <location>
        <begin position="169"/>
        <end position="190"/>
    </location>
</feature>
<dbReference type="InterPro" id="IPR045070">
    <property type="entry name" value="MATE_MepA-like"/>
</dbReference>
<dbReference type="PANTHER" id="PTHR43823">
    <property type="entry name" value="SPORULATION PROTEIN YKVU"/>
    <property type="match status" value="1"/>
</dbReference>
<evidence type="ECO:0000256" key="8">
    <source>
        <dbReference type="ARBA" id="ARBA00023136"/>
    </source>
</evidence>
<dbReference type="InterPro" id="IPR002528">
    <property type="entry name" value="MATE_fam"/>
</dbReference>
<feature type="transmembrane region" description="Helical" evidence="10">
    <location>
        <begin position="278"/>
        <end position="299"/>
    </location>
</feature>
<comment type="similarity">
    <text evidence="2">Belongs to the multi antimicrobial extrusion (MATE) (TC 2.A.66.1) family. MepA subfamily.</text>
</comment>
<keyword evidence="12" id="KW-1185">Reference proteome</keyword>
<sequence length="454" mass="48950">MTKKLQPNITNEILNGDLIKLMFKLSIPGIMGMLLIGLNTFVDALCAGQLIGETALAAISLAIPLTSIVIGCAMSVGVGSASVLSQAIGSGDTKTQSKIFGNLIIISVIVSSLLTILGYSFGKELIALMGGEGEVASYGADFFKTYMLSSIFLVIAVSSSQLIKAEGKIALATLFAGIYVIVNCILNPIFVLSFNLGIQGIALATVVSAIVYSLINCSYFFCGKSSIPVNPKKLTLSLDLLPAILSVGGAVMFMQVVGIVQQIVLFKAFAHYGTDSDIAFGGATIRLFALVTTPLYGFVQALNPVIGMSYGARDYKRIKNAYLTFAVGGSVFLILLWIPLQLEPKMFLRWLIPDFNFTYNDLLNFRIVIFFIPISSFISCSIALFQSIGNGKIVGFITILKQIILFVPMVLILPIFFGVNGIYYSAAFVEIVASLIVAVVTWRELRKVYFKLIA</sequence>
<evidence type="ECO:0000256" key="1">
    <source>
        <dbReference type="ARBA" id="ARBA00004651"/>
    </source>
</evidence>
<evidence type="ECO:0000256" key="2">
    <source>
        <dbReference type="ARBA" id="ARBA00008417"/>
    </source>
</evidence>